<protein>
    <recommendedName>
        <fullName evidence="4">Secreted protein</fullName>
    </recommendedName>
</protein>
<reference evidence="2" key="2">
    <citation type="submission" date="2022-01" db="EMBL/GenBank/DDBJ databases">
        <authorList>
            <person name="Yamashiro T."/>
            <person name="Shiraishi A."/>
            <person name="Satake H."/>
            <person name="Nakayama K."/>
        </authorList>
    </citation>
    <scope>NUCLEOTIDE SEQUENCE</scope>
</reference>
<accession>A0ABQ4X193</accession>
<name>A0ABQ4X193_9ASTR</name>
<dbReference type="EMBL" id="BQNB010009105">
    <property type="protein sequence ID" value="GJS58808.1"/>
    <property type="molecule type" value="Genomic_DNA"/>
</dbReference>
<evidence type="ECO:0000313" key="2">
    <source>
        <dbReference type="EMBL" id="GJS58808.1"/>
    </source>
</evidence>
<proteinExistence type="predicted"/>
<dbReference type="Proteomes" id="UP001151760">
    <property type="component" value="Unassembled WGS sequence"/>
</dbReference>
<evidence type="ECO:0000256" key="1">
    <source>
        <dbReference type="SAM" id="Phobius"/>
    </source>
</evidence>
<keyword evidence="1" id="KW-0812">Transmembrane</keyword>
<comment type="caution">
    <text evidence="2">The sequence shown here is derived from an EMBL/GenBank/DDBJ whole genome shotgun (WGS) entry which is preliminary data.</text>
</comment>
<sequence length="91" mass="9635">MRMMVAACCRGCEVQLWCSGWCGPWSGGWGSAEVAAVAMMMTMMATTAVVGGVEVAARKVVDQMDRGMWSTFGLGRNTHRKSFPVARGGGG</sequence>
<keyword evidence="1" id="KW-0472">Membrane</keyword>
<reference evidence="2" key="1">
    <citation type="journal article" date="2022" name="Int. J. Mol. Sci.">
        <title>Draft Genome of Tanacetum Coccineum: Genomic Comparison of Closely Related Tanacetum-Family Plants.</title>
        <authorList>
            <person name="Yamashiro T."/>
            <person name="Shiraishi A."/>
            <person name="Nakayama K."/>
            <person name="Satake H."/>
        </authorList>
    </citation>
    <scope>NUCLEOTIDE SEQUENCE</scope>
</reference>
<feature type="transmembrane region" description="Helical" evidence="1">
    <location>
        <begin position="34"/>
        <end position="57"/>
    </location>
</feature>
<keyword evidence="3" id="KW-1185">Reference proteome</keyword>
<evidence type="ECO:0000313" key="3">
    <source>
        <dbReference type="Proteomes" id="UP001151760"/>
    </source>
</evidence>
<gene>
    <name evidence="2" type="ORF">Tco_0653592</name>
</gene>
<evidence type="ECO:0008006" key="4">
    <source>
        <dbReference type="Google" id="ProtNLM"/>
    </source>
</evidence>
<keyword evidence="1" id="KW-1133">Transmembrane helix</keyword>
<organism evidence="2 3">
    <name type="scientific">Tanacetum coccineum</name>
    <dbReference type="NCBI Taxonomy" id="301880"/>
    <lineage>
        <taxon>Eukaryota</taxon>
        <taxon>Viridiplantae</taxon>
        <taxon>Streptophyta</taxon>
        <taxon>Embryophyta</taxon>
        <taxon>Tracheophyta</taxon>
        <taxon>Spermatophyta</taxon>
        <taxon>Magnoliopsida</taxon>
        <taxon>eudicotyledons</taxon>
        <taxon>Gunneridae</taxon>
        <taxon>Pentapetalae</taxon>
        <taxon>asterids</taxon>
        <taxon>campanulids</taxon>
        <taxon>Asterales</taxon>
        <taxon>Asteraceae</taxon>
        <taxon>Asteroideae</taxon>
        <taxon>Anthemideae</taxon>
        <taxon>Anthemidinae</taxon>
        <taxon>Tanacetum</taxon>
    </lineage>
</organism>